<dbReference type="EMBL" id="JAFNME010000001">
    <property type="protein sequence ID" value="MBO1248391.1"/>
    <property type="molecule type" value="Genomic_DNA"/>
</dbReference>
<evidence type="ECO:0000256" key="11">
    <source>
        <dbReference type="ARBA" id="ARBA00022989"/>
    </source>
</evidence>
<keyword evidence="17" id="KW-1185">Reference proteome</keyword>
<comment type="function">
    <text evidence="14">Involved in mercury resistance. Probably transfers a mercuric ion from the periplasmic Hg(2+)-binding protein MerP to the cytoplasmic mercuric reductase MerA.</text>
</comment>
<evidence type="ECO:0000256" key="14">
    <source>
        <dbReference type="ARBA" id="ARBA00045720"/>
    </source>
</evidence>
<feature type="transmembrane region" description="Helical" evidence="15">
    <location>
        <begin position="12"/>
        <end position="40"/>
    </location>
</feature>
<evidence type="ECO:0000256" key="13">
    <source>
        <dbReference type="ARBA" id="ARBA00030934"/>
    </source>
</evidence>
<feature type="transmembrane region" description="Helical" evidence="15">
    <location>
        <begin position="52"/>
        <end position="71"/>
    </location>
</feature>
<dbReference type="GO" id="GO:0005886">
    <property type="term" value="C:plasma membrane"/>
    <property type="evidence" value="ECO:0007669"/>
    <property type="project" value="UniProtKB-SubCell"/>
</dbReference>
<organism evidence="16 17">
    <name type="scientific">Comamonas denitrificans</name>
    <dbReference type="NCBI Taxonomy" id="117506"/>
    <lineage>
        <taxon>Bacteria</taxon>
        <taxon>Pseudomonadati</taxon>
        <taxon>Pseudomonadota</taxon>
        <taxon>Betaproteobacteria</taxon>
        <taxon>Burkholderiales</taxon>
        <taxon>Comamonadaceae</taxon>
        <taxon>Comamonas</taxon>
    </lineage>
</organism>
<keyword evidence="7" id="KW-0997">Cell inner membrane</keyword>
<evidence type="ECO:0000313" key="16">
    <source>
        <dbReference type="EMBL" id="MBO1248391.1"/>
    </source>
</evidence>
<evidence type="ECO:0000256" key="12">
    <source>
        <dbReference type="ARBA" id="ARBA00023136"/>
    </source>
</evidence>
<dbReference type="Gene3D" id="1.10.287.910">
    <property type="entry name" value="bacterial mercury transporter, merf"/>
    <property type="match status" value="1"/>
</dbReference>
<reference evidence="16" key="1">
    <citation type="submission" date="2021-03" db="EMBL/GenBank/DDBJ databases">
        <title>Comamonas denitrificans.</title>
        <authorList>
            <person name="Finster K."/>
        </authorList>
    </citation>
    <scope>NUCLEOTIDE SEQUENCE</scope>
    <source>
        <strain evidence="16">MM2021_4</strain>
    </source>
</reference>
<keyword evidence="8 15" id="KW-0812">Transmembrane</keyword>
<evidence type="ECO:0000256" key="4">
    <source>
        <dbReference type="ARBA" id="ARBA00022448"/>
    </source>
</evidence>
<proteinExistence type="inferred from homology"/>
<keyword evidence="4" id="KW-0813">Transport</keyword>
<comment type="subcellular location">
    <subcellularLocation>
        <location evidence="1">Cell inner membrane</location>
        <topology evidence="1">Multi-pass membrane protein</topology>
    </subcellularLocation>
</comment>
<evidence type="ECO:0000256" key="8">
    <source>
        <dbReference type="ARBA" id="ARBA00022692"/>
    </source>
</evidence>
<evidence type="ECO:0000256" key="3">
    <source>
        <dbReference type="ARBA" id="ARBA00017053"/>
    </source>
</evidence>
<keyword evidence="9" id="KW-0479">Metal-binding</keyword>
<dbReference type="Pfam" id="PF02411">
    <property type="entry name" value="MerT"/>
    <property type="match status" value="1"/>
</dbReference>
<evidence type="ECO:0000256" key="5">
    <source>
        <dbReference type="ARBA" id="ARBA00022466"/>
    </source>
</evidence>
<dbReference type="GO" id="GO:0046872">
    <property type="term" value="F:metal ion binding"/>
    <property type="evidence" value="ECO:0007669"/>
    <property type="project" value="UniProtKB-KW"/>
</dbReference>
<protein>
    <recommendedName>
        <fullName evidence="3">Mercuric transport protein MerT</fullName>
    </recommendedName>
    <alternativeName>
        <fullName evidence="13">Mercury ion transport protein</fullName>
    </alternativeName>
</protein>
<keyword evidence="11 15" id="KW-1133">Transmembrane helix</keyword>
<feature type="transmembrane region" description="Helical" evidence="15">
    <location>
        <begin position="92"/>
        <end position="111"/>
    </location>
</feature>
<keyword evidence="10" id="KW-0476">Mercury</keyword>
<dbReference type="GO" id="GO:0015097">
    <property type="term" value="F:mercury ion transmembrane transporter activity"/>
    <property type="evidence" value="ECO:0007669"/>
    <property type="project" value="InterPro"/>
</dbReference>
<evidence type="ECO:0000256" key="10">
    <source>
        <dbReference type="ARBA" id="ARBA00022914"/>
    </source>
</evidence>
<evidence type="ECO:0000256" key="15">
    <source>
        <dbReference type="SAM" id="Phobius"/>
    </source>
</evidence>
<comment type="similarity">
    <text evidence="2">Belongs to the MerT family.</text>
</comment>
<accession>A0A939GW38</accession>
<evidence type="ECO:0000256" key="7">
    <source>
        <dbReference type="ARBA" id="ARBA00022519"/>
    </source>
</evidence>
<dbReference type="InterPro" id="IPR003457">
    <property type="entry name" value="Transprt_MerT"/>
</dbReference>
<evidence type="ECO:0000313" key="17">
    <source>
        <dbReference type="Proteomes" id="UP000664731"/>
    </source>
</evidence>
<sequence>MARLTEKSSLIASVLAAIGASVCCVGPLVLLALGIGGSWVGSLTAMEPYRPFFIGMTLLFLGLAFRKLYLVPQVCTPGTPCADLRTRQRQRLTFWIVTVLLLGLLAVPWFAPLFY</sequence>
<evidence type="ECO:0000256" key="9">
    <source>
        <dbReference type="ARBA" id="ARBA00022723"/>
    </source>
</evidence>
<name>A0A939GW38_9BURK</name>
<gene>
    <name evidence="16" type="ORF">J1777_00860</name>
</gene>
<evidence type="ECO:0000256" key="6">
    <source>
        <dbReference type="ARBA" id="ARBA00022475"/>
    </source>
</evidence>
<dbReference type="RefSeq" id="WP_207573943.1">
    <property type="nucleotide sequence ID" value="NZ_JAFNME010000001.1"/>
</dbReference>
<keyword evidence="5" id="KW-0475">Mercuric resistance</keyword>
<evidence type="ECO:0000256" key="2">
    <source>
        <dbReference type="ARBA" id="ARBA00008224"/>
    </source>
</evidence>
<comment type="caution">
    <text evidence="16">The sequence shown here is derived from an EMBL/GenBank/DDBJ whole genome shotgun (WGS) entry which is preliminary data.</text>
</comment>
<dbReference type="AlphaFoldDB" id="A0A939GW38"/>
<evidence type="ECO:0000256" key="1">
    <source>
        <dbReference type="ARBA" id="ARBA00004429"/>
    </source>
</evidence>
<keyword evidence="12 15" id="KW-0472">Membrane</keyword>
<dbReference type="Proteomes" id="UP000664731">
    <property type="component" value="Unassembled WGS sequence"/>
</dbReference>
<keyword evidence="6" id="KW-1003">Cell membrane</keyword>